<name>A0AA86VKT6_9FABA</name>
<protein>
    <submittedName>
        <fullName evidence="1">Uncharacterized protein</fullName>
    </submittedName>
</protein>
<organism evidence="1 2">
    <name type="scientific">Sphenostylis stenocarpa</name>
    <dbReference type="NCBI Taxonomy" id="92480"/>
    <lineage>
        <taxon>Eukaryota</taxon>
        <taxon>Viridiplantae</taxon>
        <taxon>Streptophyta</taxon>
        <taxon>Embryophyta</taxon>
        <taxon>Tracheophyta</taxon>
        <taxon>Spermatophyta</taxon>
        <taxon>Magnoliopsida</taxon>
        <taxon>eudicotyledons</taxon>
        <taxon>Gunneridae</taxon>
        <taxon>Pentapetalae</taxon>
        <taxon>rosids</taxon>
        <taxon>fabids</taxon>
        <taxon>Fabales</taxon>
        <taxon>Fabaceae</taxon>
        <taxon>Papilionoideae</taxon>
        <taxon>50 kb inversion clade</taxon>
        <taxon>NPAAA clade</taxon>
        <taxon>indigoferoid/millettioid clade</taxon>
        <taxon>Phaseoleae</taxon>
        <taxon>Sphenostylis</taxon>
    </lineage>
</organism>
<dbReference type="Proteomes" id="UP001189624">
    <property type="component" value="Chromosome 6"/>
</dbReference>
<dbReference type="AlphaFoldDB" id="A0AA86VKT6"/>
<sequence length="77" mass="8814">MKRFHRTDYLKSRGIEKVIDHFGKGELSSPLPQISACIFSHIICKRITSRFFILSNSKSLATNTDLVKLETLQPHNV</sequence>
<keyword evidence="2" id="KW-1185">Reference proteome</keyword>
<dbReference type="Gramene" id="rna-AYBTSS11_LOCUS20132">
    <property type="protein sequence ID" value="CAJ1964107.1"/>
    <property type="gene ID" value="gene-AYBTSS11_LOCUS20132"/>
</dbReference>
<proteinExistence type="predicted"/>
<accession>A0AA86VKT6</accession>
<gene>
    <name evidence="1" type="ORF">AYBTSS11_LOCUS20132</name>
</gene>
<evidence type="ECO:0000313" key="1">
    <source>
        <dbReference type="EMBL" id="CAJ1964107.1"/>
    </source>
</evidence>
<reference evidence="1" key="1">
    <citation type="submission" date="2023-10" db="EMBL/GenBank/DDBJ databases">
        <authorList>
            <person name="Domelevo Entfellner J.-B."/>
        </authorList>
    </citation>
    <scope>NUCLEOTIDE SEQUENCE</scope>
</reference>
<dbReference type="EMBL" id="OY731403">
    <property type="protein sequence ID" value="CAJ1964107.1"/>
    <property type="molecule type" value="Genomic_DNA"/>
</dbReference>
<evidence type="ECO:0000313" key="2">
    <source>
        <dbReference type="Proteomes" id="UP001189624"/>
    </source>
</evidence>